<reference evidence="1 2" key="1">
    <citation type="journal article" date="2016" name="Proc. Natl. Acad. Sci. U.S.A.">
        <title>Comparative genomics of biotechnologically important yeasts.</title>
        <authorList>
            <person name="Riley R."/>
            <person name="Haridas S."/>
            <person name="Wolfe K.H."/>
            <person name="Lopes M.R."/>
            <person name="Hittinger C.T."/>
            <person name="Goeker M."/>
            <person name="Salamov A.A."/>
            <person name="Wisecaver J.H."/>
            <person name="Long T.M."/>
            <person name="Calvey C.H."/>
            <person name="Aerts A.L."/>
            <person name="Barry K.W."/>
            <person name="Choi C."/>
            <person name="Clum A."/>
            <person name="Coughlan A.Y."/>
            <person name="Deshpande S."/>
            <person name="Douglass A.P."/>
            <person name="Hanson S.J."/>
            <person name="Klenk H.-P."/>
            <person name="LaButti K.M."/>
            <person name="Lapidus A."/>
            <person name="Lindquist E.A."/>
            <person name="Lipzen A.M."/>
            <person name="Meier-Kolthoff J.P."/>
            <person name="Ohm R.A."/>
            <person name="Otillar R.P."/>
            <person name="Pangilinan J.L."/>
            <person name="Peng Y."/>
            <person name="Rokas A."/>
            <person name="Rosa C.A."/>
            <person name="Scheuner C."/>
            <person name="Sibirny A.A."/>
            <person name="Slot J.C."/>
            <person name="Stielow J.B."/>
            <person name="Sun H."/>
            <person name="Kurtzman C.P."/>
            <person name="Blackwell M."/>
            <person name="Grigoriev I.V."/>
            <person name="Jeffries T.W."/>
        </authorList>
    </citation>
    <scope>NUCLEOTIDE SEQUENCE [LARGE SCALE GENOMIC DNA]</scope>
    <source>
        <strain evidence="1 2">DSM 6958</strain>
    </source>
</reference>
<dbReference type="UniPathway" id="UPA00078"/>
<dbReference type="CDD" id="cd03109">
    <property type="entry name" value="DTBS"/>
    <property type="match status" value="1"/>
</dbReference>
<gene>
    <name evidence="1" type="ORF">NADFUDRAFT_84104</name>
</gene>
<protein>
    <submittedName>
        <fullName evidence="1">p-loop containing nucleoside triphosphate hydrolase protein</fullName>
    </submittedName>
</protein>
<dbReference type="EMBL" id="KV454413">
    <property type="protein sequence ID" value="ODQ64095.1"/>
    <property type="molecule type" value="Genomic_DNA"/>
</dbReference>
<evidence type="ECO:0000313" key="2">
    <source>
        <dbReference type="Proteomes" id="UP000095009"/>
    </source>
</evidence>
<dbReference type="PANTHER" id="PTHR43210:SF5">
    <property type="entry name" value="DETHIOBIOTIN SYNTHETASE"/>
    <property type="match status" value="1"/>
</dbReference>
<dbReference type="Proteomes" id="UP000095009">
    <property type="component" value="Unassembled WGS sequence"/>
</dbReference>
<dbReference type="AlphaFoldDB" id="A0A1E3PFB6"/>
<keyword evidence="1" id="KW-0378">Hydrolase</keyword>
<organism evidence="1 2">
    <name type="scientific">Nadsonia fulvescens var. elongata DSM 6958</name>
    <dbReference type="NCBI Taxonomy" id="857566"/>
    <lineage>
        <taxon>Eukaryota</taxon>
        <taxon>Fungi</taxon>
        <taxon>Dikarya</taxon>
        <taxon>Ascomycota</taxon>
        <taxon>Saccharomycotina</taxon>
        <taxon>Dipodascomycetes</taxon>
        <taxon>Dipodascales</taxon>
        <taxon>Dipodascales incertae sedis</taxon>
        <taxon>Nadsonia</taxon>
    </lineage>
</organism>
<dbReference type="InterPro" id="IPR004472">
    <property type="entry name" value="DTB_synth_BioD"/>
</dbReference>
<dbReference type="GO" id="GO:0016787">
    <property type="term" value="F:hydrolase activity"/>
    <property type="evidence" value="ECO:0007669"/>
    <property type="project" value="UniProtKB-KW"/>
</dbReference>
<dbReference type="GO" id="GO:0009102">
    <property type="term" value="P:biotin biosynthetic process"/>
    <property type="evidence" value="ECO:0007669"/>
    <property type="project" value="UniProtKB-UniPathway"/>
</dbReference>
<dbReference type="GO" id="GO:0000287">
    <property type="term" value="F:magnesium ion binding"/>
    <property type="evidence" value="ECO:0007669"/>
    <property type="project" value="InterPro"/>
</dbReference>
<name>A0A1E3PFB6_9ASCO</name>
<evidence type="ECO:0000313" key="1">
    <source>
        <dbReference type="EMBL" id="ODQ64095.1"/>
    </source>
</evidence>
<keyword evidence="2" id="KW-1185">Reference proteome</keyword>
<dbReference type="InterPro" id="IPR027417">
    <property type="entry name" value="P-loop_NTPase"/>
</dbReference>
<dbReference type="PANTHER" id="PTHR43210">
    <property type="entry name" value="DETHIOBIOTIN SYNTHETASE"/>
    <property type="match status" value="1"/>
</dbReference>
<dbReference type="Pfam" id="PF13500">
    <property type="entry name" value="AAA_26"/>
    <property type="match status" value="1"/>
</dbReference>
<dbReference type="OrthoDB" id="425114at2759"/>
<sequence length="141" mass="15313">MAAAELEEMTVSTDHIELPSSDAPLIVEGAGGLYVPLNEEKMIIDIIKQLDLPVILVARSTLGTINHTLLSLRALAEYNIPVAGVVLSGPINSSNRKTIEQFGNVRVIFEIPQFDEITPAVVNDFASTVENFESTLLPLKK</sequence>
<dbReference type="Gene3D" id="3.40.50.300">
    <property type="entry name" value="P-loop containing nucleotide triphosphate hydrolases"/>
    <property type="match status" value="1"/>
</dbReference>
<accession>A0A1E3PFB6</accession>
<proteinExistence type="predicted"/>
<dbReference type="STRING" id="857566.A0A1E3PFB6"/>
<dbReference type="GO" id="GO:0004141">
    <property type="term" value="F:dethiobiotin synthase activity"/>
    <property type="evidence" value="ECO:0007669"/>
    <property type="project" value="InterPro"/>
</dbReference>
<dbReference type="SUPFAM" id="SSF52540">
    <property type="entry name" value="P-loop containing nucleoside triphosphate hydrolases"/>
    <property type="match status" value="1"/>
</dbReference>
<dbReference type="GO" id="GO:0005524">
    <property type="term" value="F:ATP binding"/>
    <property type="evidence" value="ECO:0007669"/>
    <property type="project" value="InterPro"/>
</dbReference>